<keyword evidence="1" id="KW-0732">Signal</keyword>
<dbReference type="InterPro" id="IPR041613">
    <property type="entry name" value="Pept_S41_N"/>
</dbReference>
<dbReference type="Proteomes" id="UP000290608">
    <property type="component" value="Unassembled WGS sequence"/>
</dbReference>
<sequence length="506" mass="56433">MKNYLLVVLFNFLLFASCSSDDDVAQEVIEETEEPTTETPPLDRADYPVQDFIYQAMNLYYLYKGDIPELADNSFTDLNTYVTYLSQNPDPENFFYDELLSNQDRFSFITDNYVELENSFSGVSMSDGLDFVYAGYQLESSGPVYAAAVIRYVVPNSPASEAGLTRSQVVTQINGERLTVTGDRLSSRAQELLSLDSYTLTLGNYNNTGVLVESDTEVSVNKIELTENPVGLAKTLDIDGQKIGYLLYNSFVRNFDDELNAAFADFKADGVTDLVLDLRYNGGGSVASAIDLASMITGQFEGDVITKQQWNDDLQEIFEERNEDLEDRFNSTIYTGTDQQEAINSLNLNRLYVIGTGSTASASELTIIGLRPYIEVTTIGTTTVGKFQASATLYDGDNFFKENVNPDHTYAIQPLVYTYSNAKGVVGPPTGIEPDFELAEDLRNYGTLGDPGEPLLNLALQQITGKRFQMKRNALSPMTFELYGETGMDKPTYQRMYDNRLPQIKK</sequence>
<feature type="domain" description="Tail specific protease" evidence="2">
    <location>
        <begin position="242"/>
        <end position="393"/>
    </location>
</feature>
<organism evidence="4 5">
    <name type="scientific">Leeuwenhoekiella marinoflava</name>
    <dbReference type="NCBI Taxonomy" id="988"/>
    <lineage>
        <taxon>Bacteria</taxon>
        <taxon>Pseudomonadati</taxon>
        <taxon>Bacteroidota</taxon>
        <taxon>Flavobacteriia</taxon>
        <taxon>Flavobacteriales</taxon>
        <taxon>Flavobacteriaceae</taxon>
        <taxon>Leeuwenhoekiella</taxon>
    </lineage>
</organism>
<dbReference type="CDD" id="cd07561">
    <property type="entry name" value="Peptidase_S41_CPP_like"/>
    <property type="match status" value="1"/>
</dbReference>
<dbReference type="InterPro" id="IPR036034">
    <property type="entry name" value="PDZ_sf"/>
</dbReference>
<gene>
    <name evidence="4" type="ORF">DSL99_1846</name>
</gene>
<feature type="chain" id="PRO_5020193242" evidence="1">
    <location>
        <begin position="21"/>
        <end position="506"/>
    </location>
</feature>
<evidence type="ECO:0000313" key="5">
    <source>
        <dbReference type="Proteomes" id="UP000290608"/>
    </source>
</evidence>
<dbReference type="RefSeq" id="WP_073098905.1">
    <property type="nucleotide sequence ID" value="NZ_QOVL01000007.1"/>
</dbReference>
<dbReference type="Gene3D" id="2.30.42.10">
    <property type="match status" value="1"/>
</dbReference>
<dbReference type="GO" id="GO:0006508">
    <property type="term" value="P:proteolysis"/>
    <property type="evidence" value="ECO:0007669"/>
    <property type="project" value="UniProtKB-KW"/>
</dbReference>
<dbReference type="SUPFAM" id="SSF52096">
    <property type="entry name" value="ClpP/crotonase"/>
    <property type="match status" value="1"/>
</dbReference>
<comment type="caution">
    <text evidence="4">The sequence shown here is derived from an EMBL/GenBank/DDBJ whole genome shotgun (WGS) entry which is preliminary data.</text>
</comment>
<reference evidence="4 5" key="1">
    <citation type="submission" date="2018-07" db="EMBL/GenBank/DDBJ databases">
        <title>Leeuwenhoekiella genomics.</title>
        <authorList>
            <person name="Tahon G."/>
            <person name="Willems A."/>
        </authorList>
    </citation>
    <scope>NUCLEOTIDE SEQUENCE [LARGE SCALE GENOMIC DNA]</scope>
    <source>
        <strain evidence="4 5">LMG 1345</strain>
    </source>
</reference>
<evidence type="ECO:0000259" key="2">
    <source>
        <dbReference type="Pfam" id="PF03572"/>
    </source>
</evidence>
<accession>A0A4Q0PN84</accession>
<dbReference type="GO" id="GO:0007165">
    <property type="term" value="P:signal transduction"/>
    <property type="evidence" value="ECO:0007669"/>
    <property type="project" value="TreeGrafter"/>
</dbReference>
<dbReference type="PANTHER" id="PTHR32060:SF30">
    <property type="entry name" value="CARBOXY-TERMINAL PROCESSING PROTEASE CTPA"/>
    <property type="match status" value="1"/>
</dbReference>
<dbReference type="GO" id="GO:0008236">
    <property type="term" value="F:serine-type peptidase activity"/>
    <property type="evidence" value="ECO:0007669"/>
    <property type="project" value="InterPro"/>
</dbReference>
<dbReference type="GO" id="GO:0030288">
    <property type="term" value="C:outer membrane-bounded periplasmic space"/>
    <property type="evidence" value="ECO:0007669"/>
    <property type="project" value="TreeGrafter"/>
</dbReference>
<keyword evidence="4" id="KW-0378">Hydrolase</keyword>
<name>A0A4Q0PN84_9FLAO</name>
<dbReference type="Pfam" id="PF18294">
    <property type="entry name" value="Pept_S41_N"/>
    <property type="match status" value="1"/>
</dbReference>
<feature type="domain" description="Peptidase S41 N-terminal" evidence="3">
    <location>
        <begin position="49"/>
        <end position="108"/>
    </location>
</feature>
<evidence type="ECO:0000256" key="1">
    <source>
        <dbReference type="SAM" id="SignalP"/>
    </source>
</evidence>
<dbReference type="GO" id="GO:0004175">
    <property type="term" value="F:endopeptidase activity"/>
    <property type="evidence" value="ECO:0007669"/>
    <property type="project" value="TreeGrafter"/>
</dbReference>
<dbReference type="InterPro" id="IPR005151">
    <property type="entry name" value="Tail-specific_protease"/>
</dbReference>
<dbReference type="EMBL" id="QOVL01000007">
    <property type="protein sequence ID" value="RXG30803.1"/>
    <property type="molecule type" value="Genomic_DNA"/>
</dbReference>
<protein>
    <submittedName>
        <fullName evidence="4">C-terminal processing protease CtpA/Prc</fullName>
    </submittedName>
</protein>
<dbReference type="PANTHER" id="PTHR32060">
    <property type="entry name" value="TAIL-SPECIFIC PROTEASE"/>
    <property type="match status" value="1"/>
</dbReference>
<proteinExistence type="predicted"/>
<dbReference type="SUPFAM" id="SSF50156">
    <property type="entry name" value="PDZ domain-like"/>
    <property type="match status" value="1"/>
</dbReference>
<evidence type="ECO:0000313" key="4">
    <source>
        <dbReference type="EMBL" id="RXG30803.1"/>
    </source>
</evidence>
<dbReference type="AlphaFoldDB" id="A0A4Q0PN84"/>
<dbReference type="Gene3D" id="3.30.750.170">
    <property type="match status" value="1"/>
</dbReference>
<dbReference type="InterPro" id="IPR029045">
    <property type="entry name" value="ClpP/crotonase-like_dom_sf"/>
</dbReference>
<feature type="signal peptide" evidence="1">
    <location>
        <begin position="1"/>
        <end position="20"/>
    </location>
</feature>
<dbReference type="STRING" id="1122159.SAMN02745246_01811"/>
<keyword evidence="4" id="KW-0645">Protease</keyword>
<evidence type="ECO:0000259" key="3">
    <source>
        <dbReference type="Pfam" id="PF18294"/>
    </source>
</evidence>
<dbReference type="PROSITE" id="PS51257">
    <property type="entry name" value="PROKAR_LIPOPROTEIN"/>
    <property type="match status" value="1"/>
</dbReference>
<dbReference type="Gene3D" id="3.90.226.10">
    <property type="entry name" value="2-enoyl-CoA Hydratase, Chain A, domain 1"/>
    <property type="match status" value="1"/>
</dbReference>
<dbReference type="Pfam" id="PF03572">
    <property type="entry name" value="Peptidase_S41"/>
    <property type="match status" value="1"/>
</dbReference>